<dbReference type="GO" id="GO:0004725">
    <property type="term" value="F:protein tyrosine phosphatase activity"/>
    <property type="evidence" value="ECO:0007669"/>
    <property type="project" value="UniProtKB-EC"/>
</dbReference>
<keyword evidence="6" id="KW-0732">Signal</keyword>
<dbReference type="AlphaFoldDB" id="A0A669E7F4"/>
<protein>
    <recommendedName>
        <fullName evidence="2">protein-tyrosine-phosphatase</fullName>
        <ecNumber evidence="2">3.1.3.48</ecNumber>
    </recommendedName>
</protein>
<dbReference type="InterPro" id="IPR029021">
    <property type="entry name" value="Prot-tyrosine_phosphatase-like"/>
</dbReference>
<dbReference type="Pfam" id="PF00194">
    <property type="entry name" value="Carb_anhydrase"/>
    <property type="match status" value="1"/>
</dbReference>
<evidence type="ECO:0000256" key="2">
    <source>
        <dbReference type="ARBA" id="ARBA00013064"/>
    </source>
</evidence>
<accession>A0A669E7F4</accession>
<keyword evidence="11" id="KW-1185">Reference proteome</keyword>
<dbReference type="GeneTree" id="ENSGT00940000155529"/>
<keyword evidence="3" id="KW-0904">Protein phosphatase</keyword>
<reference evidence="10" key="2">
    <citation type="submission" date="2025-08" db="UniProtKB">
        <authorList>
            <consortium name="Ensembl"/>
        </authorList>
    </citation>
    <scope>IDENTIFICATION</scope>
</reference>
<evidence type="ECO:0000259" key="7">
    <source>
        <dbReference type="PROSITE" id="PS50055"/>
    </source>
</evidence>
<keyword evidence="5" id="KW-0472">Membrane</keyword>
<feature type="signal peptide" evidence="6">
    <location>
        <begin position="1"/>
        <end position="25"/>
    </location>
</feature>
<dbReference type="InterPro" id="IPR001148">
    <property type="entry name" value="CA_dom"/>
</dbReference>
<organism evidence="10 11">
    <name type="scientific">Oreochromis niloticus</name>
    <name type="common">Nile tilapia</name>
    <name type="synonym">Tilapia nilotica</name>
    <dbReference type="NCBI Taxonomy" id="8128"/>
    <lineage>
        <taxon>Eukaryota</taxon>
        <taxon>Metazoa</taxon>
        <taxon>Chordata</taxon>
        <taxon>Craniata</taxon>
        <taxon>Vertebrata</taxon>
        <taxon>Euteleostomi</taxon>
        <taxon>Actinopterygii</taxon>
        <taxon>Neopterygii</taxon>
        <taxon>Teleostei</taxon>
        <taxon>Neoteleostei</taxon>
        <taxon>Acanthomorphata</taxon>
        <taxon>Ovalentaria</taxon>
        <taxon>Cichlomorphae</taxon>
        <taxon>Cichliformes</taxon>
        <taxon>Cichlidae</taxon>
        <taxon>African cichlids</taxon>
        <taxon>Pseudocrenilabrinae</taxon>
        <taxon>Oreochromini</taxon>
        <taxon>Oreochromis</taxon>
    </lineage>
</organism>
<gene>
    <name evidence="10" type="primary">ptprz1b</name>
</gene>
<dbReference type="PROSITE" id="PS50055">
    <property type="entry name" value="TYR_PHOSPHATASE_PTP"/>
    <property type="match status" value="2"/>
</dbReference>
<feature type="domain" description="Tyrosine-protein phosphatase" evidence="7">
    <location>
        <begin position="816"/>
        <end position="1073"/>
    </location>
</feature>
<dbReference type="SUPFAM" id="SSF49265">
    <property type="entry name" value="Fibronectin type III"/>
    <property type="match status" value="1"/>
</dbReference>
<name>A0A669E7F4_ORENI</name>
<sequence length="1107" mass="125746">MDTALLRTHIIFSLLLLFIQIVVEAEPLAQGLRRLTEDVDWSYSGTLNQHKWGKKYPSCNSPRQSPVDIDETFTQVRLLYQNLQLEGWNSLTAESTTIHNNGKTVAIDVDGEFFVSGGGLRSRFRVGRITFHWGRCNATSDGSEHSLNGMKYPLEMQIYCYNSEEFQSLDEAIEKGGRVAISLEDNENFIPVSGSVEAFTLRSLLPNNTDKYYIYNGSLTSPPCSEIVEWIVFKHAVPISETQVSTLNHTHAYPPNWPNVTLNYLFKRKKILHKKIKPYKYTLQHYLYTNENRKQEYRTDGDQDVGAIISNLLANSSYVVQVVAVCTNGLRGRWSDQIIVDMPLEDPGTKTHNHAPGESTFLHANSFFHLVLESDSDPEAVTKDLEGNKEVSLSDSFLTFKLVSYSLTERSNSSHESRVGLVEGVDREKRTVIPLAVVSTLTILCLLVLVGILIYWRYILCLCVCHRNCFQAANFYPDDTSPKVVSDVVNIQSCVPDGHEPLTVKQFVKHVMELQTTNTFSKEFEEVQACTVDMGITTDSSNHPDNKNKNRYINILAYDHSRVKLSNSLDRDGTCGDYINANFVDGYERTRAYIAAQGPLKSGREDFWRMIWQQNVGVIVMITNLKEKGRTKCDQYWPEENQEEYGPYQVTLKNTKTLAYYTLRMFTVRDTGNKVSQRRVEHTVLHYHYTQWPDMGVPEYTLPVLSFIRASSRARTQEMGPVLVHCSAGVGRTGTYIVIDSMLQQIQDQGTVNVLGFLKHVRTQRNFLVQTEEQYIFIHDALVEAILSRGTLVTSDLLHNYVSDLLTPGATGRTRMDKQFKLISQRQAKHADYSTALKDGNAERNRARALMPVERSRVTLTASESNSTGYINASYVMGHHYTKEFIVSQTPLSSTVADFWRMIWEHNAQIVVRLPDSNNEECRAYWPSKEQPLSIDGFTVSYSREEHMCLSNDERLLVQEFTVQSPQNNYVLEVRQYSTTCWPNPDSPIRNSFDLVNRVREQSTHTQGPVIVHDPLGGATSGLFCALTTLSNQLEEEGSVDVYQVARMTNLMRPGVFNDIEQYQYLYRAVLSLVSSQEDQRALQNPETNGSVPLGQTNIAESLESLM</sequence>
<dbReference type="Pfam" id="PF00102">
    <property type="entry name" value="Y_phosphatase"/>
    <property type="match status" value="2"/>
</dbReference>
<dbReference type="InterPro" id="IPR000242">
    <property type="entry name" value="PTP_cat"/>
</dbReference>
<dbReference type="CDD" id="cd14550">
    <property type="entry name" value="R5-PTP-2"/>
    <property type="match status" value="1"/>
</dbReference>
<evidence type="ECO:0000256" key="1">
    <source>
        <dbReference type="ARBA" id="ARBA00006246"/>
    </source>
</evidence>
<dbReference type="PANTHER" id="PTHR19134">
    <property type="entry name" value="RECEPTOR-TYPE TYROSINE-PROTEIN PHOSPHATASE"/>
    <property type="match status" value="1"/>
</dbReference>
<feature type="domain" description="Tyrosine specific protein phosphatases" evidence="8">
    <location>
        <begin position="702"/>
        <end position="776"/>
    </location>
</feature>
<dbReference type="Proteomes" id="UP000005207">
    <property type="component" value="Linkage group LG17"/>
</dbReference>
<dbReference type="SUPFAM" id="SSF52799">
    <property type="entry name" value="(Phosphotyrosine protein) phosphatases II"/>
    <property type="match status" value="2"/>
</dbReference>
<dbReference type="SMART" id="SM01057">
    <property type="entry name" value="Carb_anhydrase"/>
    <property type="match status" value="1"/>
</dbReference>
<dbReference type="InterPro" id="IPR000387">
    <property type="entry name" value="Tyr_Pase_dom"/>
</dbReference>
<keyword evidence="5" id="KW-0812">Transmembrane</keyword>
<dbReference type="Ensembl" id="ENSONIT00000088336.1">
    <property type="protein sequence ID" value="ENSONIP00000066892.1"/>
    <property type="gene ID" value="ENSONIG00000011873.2"/>
</dbReference>
<dbReference type="EC" id="3.1.3.48" evidence="2"/>
<dbReference type="InterPro" id="IPR036398">
    <property type="entry name" value="CA_dom_sf"/>
</dbReference>
<evidence type="ECO:0000256" key="4">
    <source>
        <dbReference type="ARBA" id="ARBA00051722"/>
    </source>
</evidence>
<dbReference type="PANTHER" id="PTHR19134:SF461">
    <property type="entry name" value="RECEPTOR-TYPE TYROSINE-PROTEIN PHOSPHATASE ZETA"/>
    <property type="match status" value="1"/>
</dbReference>
<reference evidence="11" key="1">
    <citation type="submission" date="2012-01" db="EMBL/GenBank/DDBJ databases">
        <title>The Genome Sequence of Oreochromis niloticus (Nile Tilapia).</title>
        <authorList>
            <consortium name="Broad Institute Genome Assembly Team"/>
            <consortium name="Broad Institute Sequencing Platform"/>
            <person name="Di Palma F."/>
            <person name="Johnson J."/>
            <person name="Lander E.S."/>
            <person name="Lindblad-Toh K."/>
        </authorList>
    </citation>
    <scope>NUCLEOTIDE SEQUENCE [LARGE SCALE GENOMIC DNA]</scope>
</reference>
<dbReference type="Gene3D" id="3.10.200.10">
    <property type="entry name" value="Alpha carbonic anhydrase"/>
    <property type="match status" value="1"/>
</dbReference>
<evidence type="ECO:0000256" key="6">
    <source>
        <dbReference type="SAM" id="SignalP"/>
    </source>
</evidence>
<dbReference type="InterPro" id="IPR050348">
    <property type="entry name" value="Protein-Tyr_Phosphatase"/>
</dbReference>
<dbReference type="InterPro" id="IPR016130">
    <property type="entry name" value="Tyr_Pase_AS"/>
</dbReference>
<keyword evidence="5" id="KW-1133">Transmembrane helix</keyword>
<reference evidence="10" key="3">
    <citation type="submission" date="2025-09" db="UniProtKB">
        <authorList>
            <consortium name="Ensembl"/>
        </authorList>
    </citation>
    <scope>IDENTIFICATION</scope>
</reference>
<dbReference type="SMART" id="SM00404">
    <property type="entry name" value="PTPc_motif"/>
    <property type="match status" value="2"/>
</dbReference>
<evidence type="ECO:0000256" key="5">
    <source>
        <dbReference type="SAM" id="Phobius"/>
    </source>
</evidence>
<feature type="transmembrane region" description="Helical" evidence="5">
    <location>
        <begin position="432"/>
        <end position="456"/>
    </location>
</feature>
<dbReference type="PROSITE" id="PS51144">
    <property type="entry name" value="ALPHA_CA_2"/>
    <property type="match status" value="1"/>
</dbReference>
<feature type="domain" description="Tyrosine-protein phosphatase" evidence="7">
    <location>
        <begin position="520"/>
        <end position="785"/>
    </location>
</feature>
<dbReference type="SMART" id="SM00194">
    <property type="entry name" value="PTPc"/>
    <property type="match status" value="2"/>
</dbReference>
<dbReference type="InterPro" id="IPR003595">
    <property type="entry name" value="Tyr_Pase_cat"/>
</dbReference>
<dbReference type="PROSITE" id="PS00383">
    <property type="entry name" value="TYR_PHOSPHATASE_1"/>
    <property type="match status" value="1"/>
</dbReference>
<dbReference type="InterPro" id="IPR036116">
    <property type="entry name" value="FN3_sf"/>
</dbReference>
<feature type="chain" id="PRO_5025693260" description="protein-tyrosine-phosphatase" evidence="6">
    <location>
        <begin position="26"/>
        <end position="1107"/>
    </location>
</feature>
<dbReference type="Gene3D" id="3.90.190.10">
    <property type="entry name" value="Protein tyrosine phosphatase superfamily"/>
    <property type="match status" value="2"/>
</dbReference>
<feature type="domain" description="Alpha-carbonic anhydrase" evidence="9">
    <location>
        <begin position="39"/>
        <end position="291"/>
    </location>
</feature>
<comment type="catalytic activity">
    <reaction evidence="4">
        <text>O-phospho-L-tyrosyl-[protein] + H2O = L-tyrosyl-[protein] + phosphate</text>
        <dbReference type="Rhea" id="RHEA:10684"/>
        <dbReference type="Rhea" id="RHEA-COMP:10136"/>
        <dbReference type="Rhea" id="RHEA-COMP:20101"/>
        <dbReference type="ChEBI" id="CHEBI:15377"/>
        <dbReference type="ChEBI" id="CHEBI:43474"/>
        <dbReference type="ChEBI" id="CHEBI:46858"/>
        <dbReference type="ChEBI" id="CHEBI:61978"/>
        <dbReference type="EC" id="3.1.3.48"/>
    </reaction>
</comment>
<dbReference type="FunFam" id="3.90.190.10:FF:000013">
    <property type="entry name" value="receptor-type tyrosine-protein phosphatase zeta isoform X1"/>
    <property type="match status" value="1"/>
</dbReference>
<keyword evidence="3" id="KW-0378">Hydrolase</keyword>
<dbReference type="FunFam" id="3.90.190.10:FF:000068">
    <property type="entry name" value="receptor-type tyrosine-protein phosphatase zeta"/>
    <property type="match status" value="1"/>
</dbReference>
<evidence type="ECO:0000313" key="11">
    <source>
        <dbReference type="Proteomes" id="UP000005207"/>
    </source>
</evidence>
<dbReference type="SUPFAM" id="SSF51069">
    <property type="entry name" value="Carbonic anhydrase"/>
    <property type="match status" value="1"/>
</dbReference>
<evidence type="ECO:0000313" key="10">
    <source>
        <dbReference type="Ensembl" id="ENSONIP00000066892.1"/>
    </source>
</evidence>
<evidence type="ECO:0000256" key="3">
    <source>
        <dbReference type="ARBA" id="ARBA00022912"/>
    </source>
</evidence>
<dbReference type="PROSITE" id="PS50056">
    <property type="entry name" value="TYR_PHOSPHATASE_2"/>
    <property type="match status" value="2"/>
</dbReference>
<proteinExistence type="inferred from homology"/>
<feature type="domain" description="Tyrosine specific protein phosphatases" evidence="8">
    <location>
        <begin position="990"/>
        <end position="1064"/>
    </location>
</feature>
<comment type="similarity">
    <text evidence="1">Belongs to the protein-tyrosine phosphatase family. Receptor class 5 subfamily.</text>
</comment>
<evidence type="ECO:0000259" key="8">
    <source>
        <dbReference type="PROSITE" id="PS50056"/>
    </source>
</evidence>
<evidence type="ECO:0000259" key="9">
    <source>
        <dbReference type="PROSITE" id="PS51144"/>
    </source>
</evidence>
<dbReference type="PRINTS" id="PR00700">
    <property type="entry name" value="PRTYPHPHTASE"/>
</dbReference>